<accession>A0A9W3ACU4</accession>
<feature type="compositionally biased region" description="Polar residues" evidence="1">
    <location>
        <begin position="666"/>
        <end position="675"/>
    </location>
</feature>
<keyword evidence="2" id="KW-0812">Transmembrane</keyword>
<dbReference type="Gene3D" id="2.60.120.260">
    <property type="entry name" value="Galactose-binding domain-like"/>
    <property type="match status" value="1"/>
</dbReference>
<dbReference type="PANTHER" id="PTHR24035">
    <property type="entry name" value="MULTIPLE EPIDERMAL GROWTH FACTOR-LIKE DOMAINS PROTEIN"/>
    <property type="match status" value="1"/>
</dbReference>
<dbReference type="InterPro" id="IPR052108">
    <property type="entry name" value="MEGF/SIB"/>
</dbReference>
<evidence type="ECO:0000259" key="4">
    <source>
        <dbReference type="SMART" id="SM00180"/>
    </source>
</evidence>
<dbReference type="GeneID" id="106076529"/>
<feature type="signal peptide" evidence="3">
    <location>
        <begin position="1"/>
        <end position="15"/>
    </location>
</feature>
<dbReference type="OrthoDB" id="10252017at2759"/>
<feature type="domain" description="EGF-like" evidence="5">
    <location>
        <begin position="543"/>
        <end position="573"/>
    </location>
</feature>
<feature type="domain" description="Laminin EGF-like" evidence="4">
    <location>
        <begin position="425"/>
        <end position="463"/>
    </location>
</feature>
<gene>
    <name evidence="7" type="primary">LOC106076529</name>
</gene>
<keyword evidence="2" id="KW-1133">Transmembrane helix</keyword>
<name>A0A9W3ACU4_BIOGL</name>
<feature type="domain" description="Laminin EGF-like" evidence="4">
    <location>
        <begin position="469"/>
        <end position="508"/>
    </location>
</feature>
<evidence type="ECO:0000259" key="5">
    <source>
        <dbReference type="SMART" id="SM00181"/>
    </source>
</evidence>
<feature type="compositionally biased region" description="Polar residues" evidence="1">
    <location>
        <begin position="686"/>
        <end position="702"/>
    </location>
</feature>
<dbReference type="OMA" id="ANEDGRH"/>
<dbReference type="SUPFAM" id="SSF49785">
    <property type="entry name" value="Galactose-binding domain-like"/>
    <property type="match status" value="1"/>
</dbReference>
<keyword evidence="3" id="KW-0732">Signal</keyword>
<dbReference type="Proteomes" id="UP001165740">
    <property type="component" value="Chromosome 5"/>
</dbReference>
<feature type="transmembrane region" description="Helical" evidence="2">
    <location>
        <begin position="579"/>
        <end position="604"/>
    </location>
</feature>
<feature type="domain" description="EGF-like" evidence="5">
    <location>
        <begin position="466"/>
        <end position="496"/>
    </location>
</feature>
<dbReference type="AlphaFoldDB" id="A0A9W3ACU4"/>
<evidence type="ECO:0000313" key="6">
    <source>
        <dbReference type="Proteomes" id="UP001165740"/>
    </source>
</evidence>
<feature type="compositionally biased region" description="Basic and acidic residues" evidence="1">
    <location>
        <begin position="648"/>
        <end position="664"/>
    </location>
</feature>
<keyword evidence="2" id="KW-0472">Membrane</keyword>
<evidence type="ECO:0000256" key="3">
    <source>
        <dbReference type="SAM" id="SignalP"/>
    </source>
</evidence>
<dbReference type="RefSeq" id="XP_055885024.1">
    <property type="nucleotide sequence ID" value="XM_056029049.1"/>
</dbReference>
<dbReference type="InterPro" id="IPR002049">
    <property type="entry name" value="LE_dom"/>
</dbReference>
<feature type="region of interest" description="Disordered" evidence="1">
    <location>
        <begin position="648"/>
        <end position="717"/>
    </location>
</feature>
<dbReference type="InterPro" id="IPR008979">
    <property type="entry name" value="Galactose-bd-like_sf"/>
</dbReference>
<dbReference type="Gene3D" id="2.170.300.10">
    <property type="entry name" value="Tie2 ligand-binding domain superfamily"/>
    <property type="match status" value="1"/>
</dbReference>
<evidence type="ECO:0000256" key="2">
    <source>
        <dbReference type="SAM" id="Phobius"/>
    </source>
</evidence>
<dbReference type="SMART" id="SM00181">
    <property type="entry name" value="EGF"/>
    <property type="match status" value="3"/>
</dbReference>
<evidence type="ECO:0000313" key="7">
    <source>
        <dbReference type="RefSeq" id="XP_055885024.1"/>
    </source>
</evidence>
<feature type="chain" id="PRO_5040940280" evidence="3">
    <location>
        <begin position="16"/>
        <end position="717"/>
    </location>
</feature>
<dbReference type="PANTHER" id="PTHR24035:SF109">
    <property type="entry name" value="PROTEIN DRAPER"/>
    <property type="match status" value="1"/>
</dbReference>
<proteinExistence type="predicted"/>
<protein>
    <submittedName>
        <fullName evidence="7">Uncharacterized protein LOC106076529 isoform X1</fullName>
    </submittedName>
</protein>
<evidence type="ECO:0000256" key="1">
    <source>
        <dbReference type="SAM" id="MobiDB-lite"/>
    </source>
</evidence>
<keyword evidence="6" id="KW-1185">Reference proteome</keyword>
<dbReference type="Pfam" id="PF22633">
    <property type="entry name" value="F5_F8_type_C_2"/>
    <property type="match status" value="1"/>
</dbReference>
<dbReference type="SMART" id="SM00180">
    <property type="entry name" value="EGF_Lam"/>
    <property type="match status" value="2"/>
</dbReference>
<sequence length="717" mass="79486">MILWILFYFIISVDCQDFCNIVNYALPCKYACRCKGSCDSKGNCLGSSCSDGWFGLACQYNDLVIDAKIEPPSGETLRSNSSRQDCSLRLLLHYVLFTWSEPQTFTWLRVNVINKSSFRNITLSLNNALCQNARLISVDETTLDIFCDNNVAMTTLKLEGNSVESICTIFISGGRNFALFQKTSQSSTFHSDDSKYAVDGKILVSCYGGRCSHTNIGDITPYWTVNFGQEYNIKKCVLYNRIDSEKERLKGFLLEMLDDNNLTIFTYQNASEPTKLVYTVLNLNGSSVAGVRISQTNKFNQDATPFVCLNEFEAYGDCLPGFWGLECKKLCPESCKSSCHVQLGTCNTICNGKSDPPLCSIECASTKWGPNCLNNCNASCYNSSCDKLTGLCSTGCIGYQDFPHCTATCSKSFYGLNCTKMCPFNCVDNSCDAITGECFSCKPGYTGIYCNNPCSVTHFGSNCRETCSAQCSQNVCDPQTGRCLTCIPGYKGEFCNIICDSKYYGQNCSNICSTSCVDQTCDRYDGHCLRCNKTMYGRQCLEKCSSRCLNDSCDVSTGKCLACKPDYVGDFCDRNPMDVYVAVGIAVGAATVVVLLIMAGTVAYKRRVQPTKLKSDAGIDNVAKSQENDHYESIQNIDRNDSISIHDHYDIDSSESDGKQKENESQYETVSSQNPYDKLSSDVDETSNAQYEKVASPNQYENFSRKKQLGHFAINDK</sequence>
<reference evidence="7" key="1">
    <citation type="submission" date="2025-08" db="UniProtKB">
        <authorList>
            <consortium name="RefSeq"/>
        </authorList>
    </citation>
    <scope>IDENTIFICATION</scope>
</reference>
<organism evidence="6 7">
    <name type="scientific">Biomphalaria glabrata</name>
    <name type="common">Bloodfluke planorb</name>
    <name type="synonym">Freshwater snail</name>
    <dbReference type="NCBI Taxonomy" id="6526"/>
    <lineage>
        <taxon>Eukaryota</taxon>
        <taxon>Metazoa</taxon>
        <taxon>Spiralia</taxon>
        <taxon>Lophotrochozoa</taxon>
        <taxon>Mollusca</taxon>
        <taxon>Gastropoda</taxon>
        <taxon>Heterobranchia</taxon>
        <taxon>Euthyneura</taxon>
        <taxon>Panpulmonata</taxon>
        <taxon>Hygrophila</taxon>
        <taxon>Lymnaeoidea</taxon>
        <taxon>Planorbidae</taxon>
        <taxon>Biomphalaria</taxon>
    </lineage>
</organism>
<feature type="domain" description="EGF-like" evidence="5">
    <location>
        <begin position="417"/>
        <end position="451"/>
    </location>
</feature>
<dbReference type="InterPro" id="IPR000742">
    <property type="entry name" value="EGF"/>
</dbReference>